<dbReference type="InterPro" id="IPR001845">
    <property type="entry name" value="HTH_ArsR_DNA-bd_dom"/>
</dbReference>
<evidence type="ECO:0000259" key="4">
    <source>
        <dbReference type="PROSITE" id="PS50987"/>
    </source>
</evidence>
<keyword evidence="2" id="KW-0238">DNA-binding</keyword>
<comment type="caution">
    <text evidence="5">The sequence shown here is derived from an EMBL/GenBank/DDBJ whole genome shotgun (WGS) entry which is preliminary data.</text>
</comment>
<dbReference type="SMR" id="A0A9W5VBK7"/>
<dbReference type="SUPFAM" id="SSF46785">
    <property type="entry name" value="Winged helix' DNA-binding domain"/>
    <property type="match status" value="1"/>
</dbReference>
<dbReference type="InterPro" id="IPR051011">
    <property type="entry name" value="Metal_resp_trans_reg"/>
</dbReference>
<dbReference type="InterPro" id="IPR011991">
    <property type="entry name" value="ArsR-like_HTH"/>
</dbReference>
<reference evidence="5 6" key="1">
    <citation type="submission" date="2012-12" db="EMBL/GenBank/DDBJ databases">
        <title>The Genome Sequence of Bacillus cereus ISP2954.</title>
        <authorList>
            <consortium name="The Broad Institute Genome Sequencing Platform"/>
            <consortium name="The Broad Institute Genome Sequencing Center for Infectious Disease"/>
            <person name="Feldgarden M."/>
            <person name="Van der Auwera G.A."/>
            <person name="Mahillon J."/>
            <person name="Duprez V."/>
            <person name="Timmery S."/>
            <person name="Mattelet C."/>
            <person name="Dierick K."/>
            <person name="Sun M."/>
            <person name="Yu Z."/>
            <person name="Zhu L."/>
            <person name="Hu X."/>
            <person name="Shank E.B."/>
            <person name="Swiecicka I."/>
            <person name="Hansen B.M."/>
            <person name="Andrup L."/>
            <person name="Walker B."/>
            <person name="Young S.K."/>
            <person name="Zeng Q."/>
            <person name="Gargeya S."/>
            <person name="Fitzgerald M."/>
            <person name="Haas B."/>
            <person name="Abouelleil A."/>
            <person name="Alvarado L."/>
            <person name="Arachchi H.M."/>
            <person name="Berlin A.M."/>
            <person name="Chapman S.B."/>
            <person name="Dewar J."/>
            <person name="Goldberg J."/>
            <person name="Griggs A."/>
            <person name="Gujja S."/>
            <person name="Hansen M."/>
            <person name="Howarth C."/>
            <person name="Imamovic A."/>
            <person name="Larimer J."/>
            <person name="McCowan C."/>
            <person name="Murphy C."/>
            <person name="Neiman D."/>
            <person name="Pearson M."/>
            <person name="Priest M."/>
            <person name="Roberts A."/>
            <person name="Saif S."/>
            <person name="Shea T."/>
            <person name="Sisk P."/>
            <person name="Sykes S."/>
            <person name="Wortman J."/>
            <person name="Nusbaum C."/>
            <person name="Birren B."/>
        </authorList>
    </citation>
    <scope>NUCLEOTIDE SEQUENCE [LARGE SCALE GENOMIC DNA]</scope>
    <source>
        <strain evidence="5 6">ISP2954</strain>
    </source>
</reference>
<keyword evidence="1" id="KW-0805">Transcription regulation</keyword>
<evidence type="ECO:0000313" key="6">
    <source>
        <dbReference type="Proteomes" id="UP000013989"/>
    </source>
</evidence>
<dbReference type="NCBIfam" id="NF033788">
    <property type="entry name" value="HTH_metalloreg"/>
    <property type="match status" value="1"/>
</dbReference>
<dbReference type="EMBL" id="AHEJ01000137">
    <property type="protein sequence ID" value="EOP49320.1"/>
    <property type="molecule type" value="Genomic_DNA"/>
</dbReference>
<dbReference type="AlphaFoldDB" id="A0A9W5VBK7"/>
<sequence>MKLVEKNLQTVTEKSVDMLKALGHPIRLQIVRYLISCKISNVTQIQTQLDIPQSTVSVHLAKLKSTRVLKSERRGLEMYYQVADNTAVDIVTLLCN</sequence>
<evidence type="ECO:0000256" key="1">
    <source>
        <dbReference type="ARBA" id="ARBA00023015"/>
    </source>
</evidence>
<dbReference type="Proteomes" id="UP000013989">
    <property type="component" value="Unassembled WGS sequence"/>
</dbReference>
<accession>A0A9W5VBK7</accession>
<organism evidence="5 6">
    <name type="scientific">Bacillus cereus ISP2954</name>
    <dbReference type="NCBI Taxonomy" id="1053215"/>
    <lineage>
        <taxon>Bacteria</taxon>
        <taxon>Bacillati</taxon>
        <taxon>Bacillota</taxon>
        <taxon>Bacilli</taxon>
        <taxon>Bacillales</taxon>
        <taxon>Bacillaceae</taxon>
        <taxon>Bacillus</taxon>
        <taxon>Bacillus cereus group</taxon>
    </lineage>
</organism>
<dbReference type="GO" id="GO:0003700">
    <property type="term" value="F:DNA-binding transcription factor activity"/>
    <property type="evidence" value="ECO:0007669"/>
    <property type="project" value="InterPro"/>
</dbReference>
<gene>
    <name evidence="5" type="ORF">IGU_06075</name>
</gene>
<evidence type="ECO:0000256" key="3">
    <source>
        <dbReference type="ARBA" id="ARBA00023163"/>
    </source>
</evidence>
<dbReference type="InterPro" id="IPR036388">
    <property type="entry name" value="WH-like_DNA-bd_sf"/>
</dbReference>
<evidence type="ECO:0000313" key="5">
    <source>
        <dbReference type="EMBL" id="EOP49320.1"/>
    </source>
</evidence>
<dbReference type="SMART" id="SM00418">
    <property type="entry name" value="HTH_ARSR"/>
    <property type="match status" value="1"/>
</dbReference>
<dbReference type="PANTHER" id="PTHR43132:SF2">
    <property type="entry name" value="ARSENICAL RESISTANCE OPERON REPRESSOR ARSR-RELATED"/>
    <property type="match status" value="1"/>
</dbReference>
<protein>
    <recommendedName>
        <fullName evidence="4">HTH arsR-type domain-containing protein</fullName>
    </recommendedName>
</protein>
<dbReference type="InterPro" id="IPR036390">
    <property type="entry name" value="WH_DNA-bd_sf"/>
</dbReference>
<dbReference type="PANTHER" id="PTHR43132">
    <property type="entry name" value="ARSENICAL RESISTANCE OPERON REPRESSOR ARSR-RELATED"/>
    <property type="match status" value="1"/>
</dbReference>
<dbReference type="CDD" id="cd00090">
    <property type="entry name" value="HTH_ARSR"/>
    <property type="match status" value="1"/>
</dbReference>
<proteinExistence type="predicted"/>
<dbReference type="PRINTS" id="PR00778">
    <property type="entry name" value="HTHARSR"/>
</dbReference>
<dbReference type="Pfam" id="PF01022">
    <property type="entry name" value="HTH_5"/>
    <property type="match status" value="1"/>
</dbReference>
<keyword evidence="3" id="KW-0804">Transcription</keyword>
<evidence type="ECO:0000256" key="2">
    <source>
        <dbReference type="ARBA" id="ARBA00023125"/>
    </source>
</evidence>
<dbReference type="RefSeq" id="WP_000779680.1">
    <property type="nucleotide sequence ID" value="NZ_KB976785.1"/>
</dbReference>
<name>A0A9W5VBK7_BACCE</name>
<feature type="domain" description="HTH arsR-type" evidence="4">
    <location>
        <begin position="8"/>
        <end position="96"/>
    </location>
</feature>
<dbReference type="GO" id="GO:0003677">
    <property type="term" value="F:DNA binding"/>
    <property type="evidence" value="ECO:0007669"/>
    <property type="project" value="UniProtKB-KW"/>
</dbReference>
<dbReference type="GeneID" id="67466854"/>
<dbReference type="PROSITE" id="PS50987">
    <property type="entry name" value="HTH_ARSR_2"/>
    <property type="match status" value="1"/>
</dbReference>
<dbReference type="Gene3D" id="1.10.10.10">
    <property type="entry name" value="Winged helix-like DNA-binding domain superfamily/Winged helix DNA-binding domain"/>
    <property type="match status" value="1"/>
</dbReference>